<keyword evidence="6 7" id="KW-0663">Pyridoxal phosphate</keyword>
<evidence type="ECO:0000256" key="2">
    <source>
        <dbReference type="ARBA" id="ARBA00006376"/>
    </source>
</evidence>
<feature type="binding site" evidence="7">
    <location>
        <position position="125"/>
    </location>
    <ligand>
        <name>(6S)-5,6,7,8-tetrahydrofolate</name>
        <dbReference type="ChEBI" id="CHEBI:57453"/>
    </ligand>
</feature>
<keyword evidence="7" id="KW-0963">Cytoplasm</keyword>
<dbReference type="HAMAP" id="MF_00051">
    <property type="entry name" value="SHMT"/>
    <property type="match status" value="1"/>
</dbReference>
<comment type="caution">
    <text evidence="7">Lacks conserved residue(s) required for the propagation of feature annotation.</text>
</comment>
<gene>
    <name evidence="7" type="primary">glyA</name>
    <name evidence="9" type="ORF">OFY17_08270</name>
</gene>
<dbReference type="NCBIfam" id="NF000586">
    <property type="entry name" value="PRK00011.1"/>
    <property type="match status" value="1"/>
</dbReference>
<evidence type="ECO:0000256" key="5">
    <source>
        <dbReference type="ARBA" id="ARBA00022679"/>
    </source>
</evidence>
<comment type="pathway">
    <text evidence="7">One-carbon metabolism; tetrahydrofolate interconversion.</text>
</comment>
<dbReference type="Proteomes" id="UP001209713">
    <property type="component" value="Unassembled WGS sequence"/>
</dbReference>
<comment type="similarity">
    <text evidence="2 7">Belongs to the SHMT family.</text>
</comment>
<evidence type="ECO:0000256" key="1">
    <source>
        <dbReference type="ARBA" id="ARBA00001933"/>
    </source>
</evidence>
<dbReference type="InterPro" id="IPR015422">
    <property type="entry name" value="PyrdxlP-dep_Trfase_small"/>
</dbReference>
<keyword evidence="4 7" id="KW-0028">Amino-acid biosynthesis</keyword>
<dbReference type="PANTHER" id="PTHR11680">
    <property type="entry name" value="SERINE HYDROXYMETHYLTRANSFERASE"/>
    <property type="match status" value="1"/>
</dbReference>
<dbReference type="InterPro" id="IPR019798">
    <property type="entry name" value="Ser_HO-MeTrfase_PLP_BS"/>
</dbReference>
<feature type="domain" description="Serine hydroxymethyltransferase-like" evidence="8">
    <location>
        <begin position="12"/>
        <end position="389"/>
    </location>
</feature>
<dbReference type="EMBL" id="JAOVZB010000003">
    <property type="protein sequence ID" value="MCV2402872.1"/>
    <property type="molecule type" value="Genomic_DNA"/>
</dbReference>
<accession>A0ABT2YSK1</accession>
<dbReference type="InterPro" id="IPR015424">
    <property type="entry name" value="PyrdxlP-dep_Trfase"/>
</dbReference>
<comment type="pathway">
    <text evidence="7">Amino-acid biosynthesis; glycine biosynthesis; glycine from L-serine: step 1/1.</text>
</comment>
<proteinExistence type="inferred from homology"/>
<keyword evidence="3 7" id="KW-0554">One-carbon metabolism</keyword>
<evidence type="ECO:0000256" key="4">
    <source>
        <dbReference type="ARBA" id="ARBA00022605"/>
    </source>
</evidence>
<sequence length="425" mass="45756">MSNTEAFFSQNLAERDPELFATIVEEQERQETGIELIASENITSKAVLEAQGSVLTNKYAEGYPNRRYYGGCEAVDVTEQLAIDRAKQLFNCEFANVQPHSGAQANGAVMLALLQPGDTILGMSLDAGGHLTHGAPPAQSGKWFNAVQYQVNPDTLLIDYDAIEAQALECKPKMIIAGGSAIPRVIDFKRFREIADKVGAYLFVDMAHIAGLVATGAHPSPLPHAHIVTTTTHKTLRGPRGGMILSNDLDLGKKINSAVFPGYQGGPLMHVIAGKAVAFGEALKPEFKVYIDQVVANAKALAAVMVERGCDIVTGGTDNHLMLVDLRPKGLKGNVVDKALERAGITCNKNGIPFDTEKPMITSGIRIGTPAATSRGFGVEEFQKVGHLISDVLDGLIEKPEGNPEVEARVLAEVNELCKRFPLYR</sequence>
<keyword evidence="10" id="KW-1185">Reference proteome</keyword>
<dbReference type="RefSeq" id="WP_263530252.1">
    <property type="nucleotide sequence ID" value="NZ_JAOVZB010000003.1"/>
</dbReference>
<comment type="catalytic activity">
    <reaction evidence="7">
        <text>(6R)-5,10-methylene-5,6,7,8-tetrahydrofolate + glycine + H2O = (6S)-5,6,7,8-tetrahydrofolate + L-serine</text>
        <dbReference type="Rhea" id="RHEA:15481"/>
        <dbReference type="ChEBI" id="CHEBI:15377"/>
        <dbReference type="ChEBI" id="CHEBI:15636"/>
        <dbReference type="ChEBI" id="CHEBI:33384"/>
        <dbReference type="ChEBI" id="CHEBI:57305"/>
        <dbReference type="ChEBI" id="CHEBI:57453"/>
        <dbReference type="EC" id="2.1.2.1"/>
    </reaction>
</comment>
<dbReference type="PANTHER" id="PTHR11680:SF35">
    <property type="entry name" value="SERINE HYDROXYMETHYLTRANSFERASE 1"/>
    <property type="match status" value="1"/>
</dbReference>
<dbReference type="Gene3D" id="3.90.1150.10">
    <property type="entry name" value="Aspartate Aminotransferase, domain 1"/>
    <property type="match status" value="1"/>
</dbReference>
<comment type="function">
    <text evidence="7">Catalyzes the reversible interconversion of serine and glycine with tetrahydrofolate (THF) serving as the one-carbon carrier. This reaction serves as the major source of one-carbon groups required for the biosynthesis of purines, thymidylate, methionine, and other important biomolecules. Also exhibits THF-independent aldolase activity toward beta-hydroxyamino acids, producing glycine and aldehydes, via a retro-aldol mechanism.</text>
</comment>
<dbReference type="CDD" id="cd00378">
    <property type="entry name" value="SHMT"/>
    <property type="match status" value="1"/>
</dbReference>
<dbReference type="PIRSF" id="PIRSF000412">
    <property type="entry name" value="SHMT"/>
    <property type="match status" value="1"/>
</dbReference>
<name>A0ABT2YSK1_9GAMM</name>
<protein>
    <recommendedName>
        <fullName evidence="7">Serine hydroxymethyltransferase</fullName>
        <shortName evidence="7">SHMT</shortName>
        <shortName evidence="7">Serine methylase</shortName>
        <ecNumber evidence="7">2.1.2.1</ecNumber>
    </recommendedName>
</protein>
<reference evidence="9 10" key="1">
    <citation type="submission" date="2022-10" db="EMBL/GenBank/DDBJ databases">
        <title>Marinomonas transparenta sp. nov. and Marinomonas sargassi sp. nov., isolated from marine alga (Sargassum natans (L.) Gaillon).</title>
        <authorList>
            <person name="Wang Y."/>
        </authorList>
    </citation>
    <scope>NUCLEOTIDE SEQUENCE [LARGE SCALE GENOMIC DNA]</scope>
    <source>
        <strain evidence="9 10">C2222</strain>
    </source>
</reference>
<feature type="site" description="Plays an important role in substrate specificity" evidence="7">
    <location>
        <position position="233"/>
    </location>
</feature>
<dbReference type="InterPro" id="IPR001085">
    <property type="entry name" value="Ser_HO-MeTrfase"/>
</dbReference>
<evidence type="ECO:0000313" key="9">
    <source>
        <dbReference type="EMBL" id="MCV2402872.1"/>
    </source>
</evidence>
<evidence type="ECO:0000256" key="7">
    <source>
        <dbReference type="HAMAP-Rule" id="MF_00051"/>
    </source>
</evidence>
<comment type="cofactor">
    <cofactor evidence="1 7">
        <name>pyridoxal 5'-phosphate</name>
        <dbReference type="ChEBI" id="CHEBI:597326"/>
    </cofactor>
</comment>
<feature type="binding site" evidence="7">
    <location>
        <begin position="129"/>
        <end position="131"/>
    </location>
    <ligand>
        <name>(6S)-5,6,7,8-tetrahydrofolate</name>
        <dbReference type="ChEBI" id="CHEBI:57453"/>
    </ligand>
</feature>
<dbReference type="PROSITE" id="PS00096">
    <property type="entry name" value="SHMT"/>
    <property type="match status" value="1"/>
</dbReference>
<organism evidence="9 10">
    <name type="scientific">Marinomonas sargassi</name>
    <dbReference type="NCBI Taxonomy" id="2984494"/>
    <lineage>
        <taxon>Bacteria</taxon>
        <taxon>Pseudomonadati</taxon>
        <taxon>Pseudomonadota</taxon>
        <taxon>Gammaproteobacteria</taxon>
        <taxon>Oceanospirillales</taxon>
        <taxon>Oceanospirillaceae</taxon>
        <taxon>Marinomonas</taxon>
    </lineage>
</organism>
<feature type="modified residue" description="N6-(pyridoxal phosphate)lysine" evidence="7">
    <location>
        <position position="234"/>
    </location>
</feature>
<evidence type="ECO:0000256" key="6">
    <source>
        <dbReference type="ARBA" id="ARBA00022898"/>
    </source>
</evidence>
<dbReference type="EC" id="2.1.2.1" evidence="7"/>
<dbReference type="SUPFAM" id="SSF53383">
    <property type="entry name" value="PLP-dependent transferases"/>
    <property type="match status" value="1"/>
</dbReference>
<comment type="caution">
    <text evidence="9">The sequence shown here is derived from an EMBL/GenBank/DDBJ whole genome shotgun (WGS) entry which is preliminary data.</text>
</comment>
<evidence type="ECO:0000256" key="3">
    <source>
        <dbReference type="ARBA" id="ARBA00022563"/>
    </source>
</evidence>
<comment type="subcellular location">
    <subcellularLocation>
        <location evidence="7">Cytoplasm</location>
    </subcellularLocation>
</comment>
<comment type="subunit">
    <text evidence="7">Homodimer.</text>
</comment>
<keyword evidence="5 7" id="KW-0808">Transferase</keyword>
<dbReference type="Pfam" id="PF00464">
    <property type="entry name" value="SHMT"/>
    <property type="match status" value="1"/>
</dbReference>
<evidence type="ECO:0000259" key="8">
    <source>
        <dbReference type="Pfam" id="PF00464"/>
    </source>
</evidence>
<dbReference type="InterPro" id="IPR039429">
    <property type="entry name" value="SHMT-like_dom"/>
</dbReference>
<dbReference type="Gene3D" id="3.40.640.10">
    <property type="entry name" value="Type I PLP-dependent aspartate aminotransferase-like (Major domain)"/>
    <property type="match status" value="1"/>
</dbReference>
<dbReference type="InterPro" id="IPR015421">
    <property type="entry name" value="PyrdxlP-dep_Trfase_major"/>
</dbReference>
<evidence type="ECO:0000313" key="10">
    <source>
        <dbReference type="Proteomes" id="UP001209713"/>
    </source>
</evidence>
<dbReference type="InterPro" id="IPR049943">
    <property type="entry name" value="Ser_HO-MeTrfase-like"/>
</dbReference>